<dbReference type="InterPro" id="IPR050231">
    <property type="entry name" value="Iron_ascorbate_oxido_reductase"/>
</dbReference>
<name>A0A381WY68_9ZZZZ</name>
<dbReference type="InterPro" id="IPR027443">
    <property type="entry name" value="IPNS-like_sf"/>
</dbReference>
<feature type="domain" description="Fe2OG dioxygenase" evidence="1">
    <location>
        <begin position="181"/>
        <end position="284"/>
    </location>
</feature>
<dbReference type="EMBL" id="UINC01013204">
    <property type="protein sequence ID" value="SVA57218.1"/>
    <property type="molecule type" value="Genomic_DNA"/>
</dbReference>
<evidence type="ECO:0000313" key="2">
    <source>
        <dbReference type="EMBL" id="SVA57218.1"/>
    </source>
</evidence>
<accession>A0A381WY68</accession>
<dbReference type="PRINTS" id="PR00682">
    <property type="entry name" value="IPNSYNTHASE"/>
</dbReference>
<dbReference type="Pfam" id="PF03171">
    <property type="entry name" value="2OG-FeII_Oxy"/>
    <property type="match status" value="1"/>
</dbReference>
<dbReference type="Gene3D" id="2.60.120.330">
    <property type="entry name" value="B-lactam Antibiotic, Isopenicillin N Synthase, Chain"/>
    <property type="match status" value="1"/>
</dbReference>
<gene>
    <name evidence="2" type="ORF">METZ01_LOCUS110072</name>
</gene>
<dbReference type="Pfam" id="PF14226">
    <property type="entry name" value="DIOX_N"/>
    <property type="match status" value="1"/>
</dbReference>
<dbReference type="AlphaFoldDB" id="A0A381WY68"/>
<reference evidence="2" key="1">
    <citation type="submission" date="2018-05" db="EMBL/GenBank/DDBJ databases">
        <authorList>
            <person name="Lanie J.A."/>
            <person name="Ng W.-L."/>
            <person name="Kazmierczak K.M."/>
            <person name="Andrzejewski T.M."/>
            <person name="Davidsen T.M."/>
            <person name="Wayne K.J."/>
            <person name="Tettelin H."/>
            <person name="Glass J.I."/>
            <person name="Rusch D."/>
            <person name="Podicherti R."/>
            <person name="Tsui H.-C.T."/>
            <person name="Winkler M.E."/>
        </authorList>
    </citation>
    <scope>NUCLEOTIDE SEQUENCE</scope>
</reference>
<sequence>MPIFKSPIAIGAQSLPVISMHELASGRVTDTMAVAREISSACETVGFFYVCDHGVPNEIIESARRACLEFYRRPSVEKERARVNEIHRGFVPMGQTVLSDGALTDHKESFTMGLDLPRDDPDVVAGRPLMGPNVFPDDMPHMRDAMAAYRDAIAICAGQLLRAIALALTLPADFFDAMYHKPLVRLSANYYPPQPSNSPPNQFGTSPHTDYGVITLLWQDEHGGLELRHRSGTWQSASPKPGTFVVNIGDLLARWTNDRFVSTAHRVRNLSGFERLSLACFYDPHPDTVVQCINSCCEPGVPPRYPVTTCGEYIRSRFDAVFAYRK</sequence>
<evidence type="ECO:0000259" key="1">
    <source>
        <dbReference type="PROSITE" id="PS51471"/>
    </source>
</evidence>
<dbReference type="InterPro" id="IPR044861">
    <property type="entry name" value="IPNS-like_FE2OG_OXY"/>
</dbReference>
<proteinExistence type="predicted"/>
<dbReference type="InterPro" id="IPR026992">
    <property type="entry name" value="DIOX_N"/>
</dbReference>
<dbReference type="SUPFAM" id="SSF51197">
    <property type="entry name" value="Clavaminate synthase-like"/>
    <property type="match status" value="1"/>
</dbReference>
<protein>
    <recommendedName>
        <fullName evidence="1">Fe2OG dioxygenase domain-containing protein</fullName>
    </recommendedName>
</protein>
<dbReference type="PANTHER" id="PTHR47990">
    <property type="entry name" value="2-OXOGLUTARATE (2OG) AND FE(II)-DEPENDENT OXYGENASE SUPERFAMILY PROTEIN-RELATED"/>
    <property type="match status" value="1"/>
</dbReference>
<organism evidence="2">
    <name type="scientific">marine metagenome</name>
    <dbReference type="NCBI Taxonomy" id="408172"/>
    <lineage>
        <taxon>unclassified sequences</taxon>
        <taxon>metagenomes</taxon>
        <taxon>ecological metagenomes</taxon>
    </lineage>
</organism>
<dbReference type="InterPro" id="IPR005123">
    <property type="entry name" value="Oxoglu/Fe-dep_dioxygenase_dom"/>
</dbReference>
<dbReference type="PROSITE" id="PS51471">
    <property type="entry name" value="FE2OG_OXY"/>
    <property type="match status" value="1"/>
</dbReference>